<evidence type="ECO:0000256" key="10">
    <source>
        <dbReference type="SAM" id="SignalP"/>
    </source>
</evidence>
<evidence type="ECO:0000313" key="12">
    <source>
        <dbReference type="EMBL" id="SPP80404.1"/>
    </source>
</evidence>
<dbReference type="InterPro" id="IPR043504">
    <property type="entry name" value="Peptidase_S1_PA_chymotrypsin"/>
</dbReference>
<dbReference type="InterPro" id="IPR001254">
    <property type="entry name" value="Trypsin_dom"/>
</dbReference>
<feature type="domain" description="Peptidase S1" evidence="11">
    <location>
        <begin position="48"/>
        <end position="273"/>
    </location>
</feature>
<keyword evidence="7" id="KW-0720">Serine protease</keyword>
<dbReference type="PANTHER" id="PTHR24276">
    <property type="entry name" value="POLYSERASE-RELATED"/>
    <property type="match status" value="1"/>
</dbReference>
<keyword evidence="3" id="KW-0964">Secreted</keyword>
<dbReference type="GO" id="GO:0005576">
    <property type="term" value="C:extracellular region"/>
    <property type="evidence" value="ECO:0007669"/>
    <property type="project" value="UniProtKB-SubCell"/>
</dbReference>
<sequence>MSCRVRSLSLPVCLLLLLLVSFSHAGLRHRAFTAASGGSSTDKFSSRVAGGQVSDVKAAPYQVSLQNSYGNHFCGGVIIHDQYVITAASCLAGLRKSNVKVVTTTYNDWGLDGWAYDVEEIIPHCNFDQPLYHNDIALIKTKTLFLYDEVTKNITIAPLEDLVEGEKLTMYGWGSTTAGGDFEWELRQLDLSYVPTAKCNATYGGTEDLDLGHLCAVGRLGAGACHGDAGGPLVDSQGRLVGVGNWGVPCGHGFPDVFARISFYYSWIQSTINGCSIS</sequence>
<dbReference type="PROSITE" id="PS50240">
    <property type="entry name" value="TRYPSIN_DOM"/>
    <property type="match status" value="1"/>
</dbReference>
<evidence type="ECO:0000256" key="8">
    <source>
        <dbReference type="ARBA" id="ARBA00023145"/>
    </source>
</evidence>
<dbReference type="PANTHER" id="PTHR24276:SF96">
    <property type="entry name" value="PEPTIDASE S1 DOMAIN-CONTAINING PROTEIN"/>
    <property type="match status" value="1"/>
</dbReference>
<dbReference type="CDD" id="cd00190">
    <property type="entry name" value="Tryp_SPc"/>
    <property type="match status" value="1"/>
</dbReference>
<keyword evidence="13" id="KW-1185">Reference proteome</keyword>
<evidence type="ECO:0000256" key="7">
    <source>
        <dbReference type="ARBA" id="ARBA00022825"/>
    </source>
</evidence>
<comment type="similarity">
    <text evidence="2">Belongs to the peptidase S1 family.</text>
</comment>
<dbReference type="EMBL" id="OUUW01000005">
    <property type="protein sequence ID" value="SPP80404.1"/>
    <property type="molecule type" value="Genomic_DNA"/>
</dbReference>
<reference evidence="13" key="1">
    <citation type="submission" date="2018-01" db="EMBL/GenBank/DDBJ databases">
        <authorList>
            <person name="Alioto T."/>
            <person name="Alioto T."/>
        </authorList>
    </citation>
    <scope>NUCLEOTIDE SEQUENCE [LARGE SCALE GENOMIC DNA]</scope>
</reference>
<evidence type="ECO:0000256" key="1">
    <source>
        <dbReference type="ARBA" id="ARBA00004613"/>
    </source>
</evidence>
<dbReference type="GO" id="GO:0016485">
    <property type="term" value="P:protein processing"/>
    <property type="evidence" value="ECO:0007669"/>
    <property type="project" value="UniProtKB-ARBA"/>
</dbReference>
<keyword evidence="8" id="KW-0865">Zymogen</keyword>
<dbReference type="OrthoDB" id="8440449at2759"/>
<evidence type="ECO:0000313" key="13">
    <source>
        <dbReference type="Proteomes" id="UP000268350"/>
    </source>
</evidence>
<keyword evidence="9" id="KW-1015">Disulfide bond</keyword>
<keyword evidence="6" id="KW-0378">Hydrolase</keyword>
<dbReference type="Pfam" id="PF00089">
    <property type="entry name" value="Trypsin"/>
    <property type="match status" value="1"/>
</dbReference>
<dbReference type="InterPro" id="IPR050430">
    <property type="entry name" value="Peptidase_S1"/>
</dbReference>
<keyword evidence="4" id="KW-0645">Protease</keyword>
<dbReference type="SMART" id="SM00020">
    <property type="entry name" value="Tryp_SPc"/>
    <property type="match status" value="1"/>
</dbReference>
<evidence type="ECO:0000256" key="6">
    <source>
        <dbReference type="ARBA" id="ARBA00022801"/>
    </source>
</evidence>
<gene>
    <name evidence="12" type="ORF">DGUA_6G005282</name>
</gene>
<dbReference type="OMA" id="CKFDQPL"/>
<accession>A0A3B0JDE9</accession>
<feature type="chain" id="PRO_5017472077" evidence="10">
    <location>
        <begin position="26"/>
        <end position="278"/>
    </location>
</feature>
<dbReference type="PRINTS" id="PR00722">
    <property type="entry name" value="CHYMOTRYPSIN"/>
</dbReference>
<dbReference type="GO" id="GO:0004252">
    <property type="term" value="F:serine-type endopeptidase activity"/>
    <property type="evidence" value="ECO:0007669"/>
    <property type="project" value="InterPro"/>
</dbReference>
<feature type="signal peptide" evidence="10">
    <location>
        <begin position="1"/>
        <end position="25"/>
    </location>
</feature>
<protein>
    <submittedName>
        <fullName evidence="12">Blast:Chymotrypsin-2</fullName>
    </submittedName>
</protein>
<name>A0A3B0JDE9_DROGU</name>
<dbReference type="SUPFAM" id="SSF50494">
    <property type="entry name" value="Trypsin-like serine proteases"/>
    <property type="match status" value="1"/>
</dbReference>
<evidence type="ECO:0000256" key="3">
    <source>
        <dbReference type="ARBA" id="ARBA00022525"/>
    </source>
</evidence>
<evidence type="ECO:0000259" key="11">
    <source>
        <dbReference type="PROSITE" id="PS50240"/>
    </source>
</evidence>
<evidence type="ECO:0000256" key="9">
    <source>
        <dbReference type="ARBA" id="ARBA00023157"/>
    </source>
</evidence>
<dbReference type="AlphaFoldDB" id="A0A3B0JDE9"/>
<evidence type="ECO:0000256" key="4">
    <source>
        <dbReference type="ARBA" id="ARBA00022670"/>
    </source>
</evidence>
<evidence type="ECO:0000256" key="2">
    <source>
        <dbReference type="ARBA" id="ARBA00007664"/>
    </source>
</evidence>
<comment type="subcellular location">
    <subcellularLocation>
        <location evidence="1">Secreted</location>
    </subcellularLocation>
</comment>
<dbReference type="STRING" id="7266.A0A3B0JDE9"/>
<dbReference type="FunFam" id="2.40.10.10:FF:000047">
    <property type="entry name" value="Trypsin eta"/>
    <property type="match status" value="1"/>
</dbReference>
<dbReference type="InterPro" id="IPR001314">
    <property type="entry name" value="Peptidase_S1A"/>
</dbReference>
<proteinExistence type="inferred from homology"/>
<keyword evidence="5 10" id="KW-0732">Signal</keyword>
<organism evidence="12 13">
    <name type="scientific">Drosophila guanche</name>
    <name type="common">Fruit fly</name>
    <dbReference type="NCBI Taxonomy" id="7266"/>
    <lineage>
        <taxon>Eukaryota</taxon>
        <taxon>Metazoa</taxon>
        <taxon>Ecdysozoa</taxon>
        <taxon>Arthropoda</taxon>
        <taxon>Hexapoda</taxon>
        <taxon>Insecta</taxon>
        <taxon>Pterygota</taxon>
        <taxon>Neoptera</taxon>
        <taxon>Endopterygota</taxon>
        <taxon>Diptera</taxon>
        <taxon>Brachycera</taxon>
        <taxon>Muscomorpha</taxon>
        <taxon>Ephydroidea</taxon>
        <taxon>Drosophilidae</taxon>
        <taxon>Drosophila</taxon>
        <taxon>Sophophora</taxon>
    </lineage>
</organism>
<evidence type="ECO:0000256" key="5">
    <source>
        <dbReference type="ARBA" id="ARBA00022729"/>
    </source>
</evidence>
<dbReference type="InterPro" id="IPR009003">
    <property type="entry name" value="Peptidase_S1_PA"/>
</dbReference>
<dbReference type="Gene3D" id="2.40.10.10">
    <property type="entry name" value="Trypsin-like serine proteases"/>
    <property type="match status" value="1"/>
</dbReference>
<dbReference type="Proteomes" id="UP000268350">
    <property type="component" value="Unassembled WGS sequence"/>
</dbReference>